<keyword evidence="3" id="KW-1185">Reference proteome</keyword>
<accession>A0A165DTX7</accession>
<proteinExistence type="predicted"/>
<name>A0A165DTX7_9BASI</name>
<evidence type="ECO:0000256" key="1">
    <source>
        <dbReference type="SAM" id="MobiDB-lite"/>
    </source>
</evidence>
<organism evidence="2 3">
    <name type="scientific">Calocera cornea HHB12733</name>
    <dbReference type="NCBI Taxonomy" id="1353952"/>
    <lineage>
        <taxon>Eukaryota</taxon>
        <taxon>Fungi</taxon>
        <taxon>Dikarya</taxon>
        <taxon>Basidiomycota</taxon>
        <taxon>Agaricomycotina</taxon>
        <taxon>Dacrymycetes</taxon>
        <taxon>Dacrymycetales</taxon>
        <taxon>Dacrymycetaceae</taxon>
        <taxon>Calocera</taxon>
    </lineage>
</organism>
<sequence length="341" mass="39193">MRYIDFPEAPSSGSPNSSLPNQPECASCGTPASHQPEQGRISRMVNDDIILAIVEATLAPRAESAFVYEPESLRDLLSLICVSWRLHRLARPYLYRRVHLTRRRQVTLIMERNPPSRLPIRALALEGTALDHHDIWHFMFALGPTLERLLTIDPSYGYHFLGRCVYKFPDFETQFPRLYEVGNTYRYPFLLNISGDDPPVPVPVPELPYLRRQATLRLGHHFFSDCWAALESIATVSYTTADIRQYPLLIDRHPKLRELILVVHPAQQTASQSDANIAVKQAFAERYRDRVALYDVNPGLIRASMIEAWFAEALRRGTLWRMERKNWLSYGSFEDTQLGIS</sequence>
<evidence type="ECO:0000313" key="3">
    <source>
        <dbReference type="Proteomes" id="UP000076842"/>
    </source>
</evidence>
<feature type="region of interest" description="Disordered" evidence="1">
    <location>
        <begin position="1"/>
        <end position="37"/>
    </location>
</feature>
<feature type="compositionally biased region" description="Low complexity" evidence="1">
    <location>
        <begin position="7"/>
        <end position="23"/>
    </location>
</feature>
<dbReference type="AlphaFoldDB" id="A0A165DTX7"/>
<evidence type="ECO:0000313" key="2">
    <source>
        <dbReference type="EMBL" id="KZT53538.1"/>
    </source>
</evidence>
<gene>
    <name evidence="2" type="ORF">CALCODRAFT_511328</name>
</gene>
<dbReference type="InParanoid" id="A0A165DTX7"/>
<dbReference type="EMBL" id="KV424034">
    <property type="protein sequence ID" value="KZT53538.1"/>
    <property type="molecule type" value="Genomic_DNA"/>
</dbReference>
<reference evidence="2 3" key="1">
    <citation type="journal article" date="2016" name="Mol. Biol. Evol.">
        <title>Comparative Genomics of Early-Diverging Mushroom-Forming Fungi Provides Insights into the Origins of Lignocellulose Decay Capabilities.</title>
        <authorList>
            <person name="Nagy L.G."/>
            <person name="Riley R."/>
            <person name="Tritt A."/>
            <person name="Adam C."/>
            <person name="Daum C."/>
            <person name="Floudas D."/>
            <person name="Sun H."/>
            <person name="Yadav J.S."/>
            <person name="Pangilinan J."/>
            <person name="Larsson K.H."/>
            <person name="Matsuura K."/>
            <person name="Barry K."/>
            <person name="Labutti K."/>
            <person name="Kuo R."/>
            <person name="Ohm R.A."/>
            <person name="Bhattacharya S.S."/>
            <person name="Shirouzu T."/>
            <person name="Yoshinaga Y."/>
            <person name="Martin F.M."/>
            <person name="Grigoriev I.V."/>
            <person name="Hibbett D.S."/>
        </authorList>
    </citation>
    <scope>NUCLEOTIDE SEQUENCE [LARGE SCALE GENOMIC DNA]</scope>
    <source>
        <strain evidence="2 3">HHB12733</strain>
    </source>
</reference>
<dbReference type="Proteomes" id="UP000076842">
    <property type="component" value="Unassembled WGS sequence"/>
</dbReference>
<dbReference type="OrthoDB" id="10411277at2759"/>
<protein>
    <submittedName>
        <fullName evidence="2">Uncharacterized protein</fullName>
    </submittedName>
</protein>